<dbReference type="Proteomes" id="UP000507245">
    <property type="component" value="Unassembled WGS sequence"/>
</dbReference>
<dbReference type="AlphaFoldDB" id="A0A6J5WQN4"/>
<evidence type="ECO:0000256" key="1">
    <source>
        <dbReference type="SAM" id="SignalP"/>
    </source>
</evidence>
<organism evidence="2 3">
    <name type="scientific">Prunus armeniaca</name>
    <name type="common">Apricot</name>
    <name type="synonym">Armeniaca vulgaris</name>
    <dbReference type="NCBI Taxonomy" id="36596"/>
    <lineage>
        <taxon>Eukaryota</taxon>
        <taxon>Viridiplantae</taxon>
        <taxon>Streptophyta</taxon>
        <taxon>Embryophyta</taxon>
        <taxon>Tracheophyta</taxon>
        <taxon>Spermatophyta</taxon>
        <taxon>Magnoliopsida</taxon>
        <taxon>eudicotyledons</taxon>
        <taxon>Gunneridae</taxon>
        <taxon>Pentapetalae</taxon>
        <taxon>rosids</taxon>
        <taxon>fabids</taxon>
        <taxon>Rosales</taxon>
        <taxon>Rosaceae</taxon>
        <taxon>Amygdaloideae</taxon>
        <taxon>Amygdaleae</taxon>
        <taxon>Prunus</taxon>
    </lineage>
</organism>
<evidence type="ECO:0000313" key="3">
    <source>
        <dbReference type="Proteomes" id="UP000507245"/>
    </source>
</evidence>
<keyword evidence="3" id="KW-1185">Reference proteome</keyword>
<reference evidence="3" key="1">
    <citation type="journal article" date="2020" name="Genome Biol.">
        <title>Gamete binning: chromosome-level and haplotype-resolved genome assembly enabled by high-throughput single-cell sequencing of gamete genomes.</title>
        <authorList>
            <person name="Campoy J.A."/>
            <person name="Sun H."/>
            <person name="Goel M."/>
            <person name="Jiao W.-B."/>
            <person name="Folz-Donahue K."/>
            <person name="Wang N."/>
            <person name="Rubio M."/>
            <person name="Liu C."/>
            <person name="Kukat C."/>
            <person name="Ruiz D."/>
            <person name="Huettel B."/>
            <person name="Schneeberger K."/>
        </authorList>
    </citation>
    <scope>NUCLEOTIDE SEQUENCE [LARGE SCALE GENOMIC DNA]</scope>
    <source>
        <strain evidence="3">cv. Rojo Pasion</strain>
    </source>
</reference>
<sequence>MSLPLATTWLCGGCVGVLGLKWYKHDGGRLGLCMFMAVGFLDDVHDLEWFTEEEKIWILLGYVLEDELASGYCLAVSGFYNG</sequence>
<feature type="chain" id="PRO_5026709014" evidence="1">
    <location>
        <begin position="20"/>
        <end position="82"/>
    </location>
</feature>
<feature type="signal peptide" evidence="1">
    <location>
        <begin position="1"/>
        <end position="19"/>
    </location>
</feature>
<evidence type="ECO:0000313" key="2">
    <source>
        <dbReference type="EMBL" id="CAB4303859.1"/>
    </source>
</evidence>
<gene>
    <name evidence="2" type="ORF">ORAREDHAP_LOCUS20711</name>
</gene>
<dbReference type="EMBL" id="CAEKKB010000003">
    <property type="protein sequence ID" value="CAB4303859.1"/>
    <property type="molecule type" value="Genomic_DNA"/>
</dbReference>
<protein>
    <submittedName>
        <fullName evidence="2">Uncharacterized protein</fullName>
    </submittedName>
</protein>
<accession>A0A6J5WQN4</accession>
<name>A0A6J5WQN4_PRUAR</name>
<proteinExistence type="predicted"/>
<keyword evidence="1" id="KW-0732">Signal</keyword>